<sequence length="112" mass="12036">MLRPLGIALVLTPIIPGVGFPHGRVAFEQPSVFAEVVLEANSPQGGLMKTTSNFFIQIPASAGKPLARLEIQQLPSIETVDLLPQGLRGGDRPLGQNVITGRLQFCRNSNFC</sequence>
<keyword evidence="2" id="KW-1185">Reference proteome</keyword>
<dbReference type="KEGG" id="tel:tll0047"/>
<accession>Q8DMR4</accession>
<gene>
    <name evidence="1" type="ordered locus">tll0047</name>
</gene>
<evidence type="ECO:0000313" key="1">
    <source>
        <dbReference type="EMBL" id="BAC07600.1"/>
    </source>
</evidence>
<name>Q8DMR4_THEVB</name>
<organism evidence="1 2">
    <name type="scientific">Thermosynechococcus vestitus (strain NIES-2133 / IAM M-273 / BP-1)</name>
    <dbReference type="NCBI Taxonomy" id="197221"/>
    <lineage>
        <taxon>Bacteria</taxon>
        <taxon>Bacillati</taxon>
        <taxon>Cyanobacteriota</taxon>
        <taxon>Cyanophyceae</taxon>
        <taxon>Acaryochloridales</taxon>
        <taxon>Thermosynechococcaceae</taxon>
        <taxon>Thermosynechococcus</taxon>
    </lineage>
</organism>
<protein>
    <submittedName>
        <fullName evidence="1">Tll0047 protein</fullName>
    </submittedName>
</protein>
<dbReference type="RefSeq" id="WP_011055902.1">
    <property type="nucleotide sequence ID" value="NC_004113.1"/>
</dbReference>
<dbReference type="STRING" id="197221.gene:10746625"/>
<dbReference type="EnsemblBacteria" id="BAC07600">
    <property type="protein sequence ID" value="BAC07600"/>
    <property type="gene ID" value="BAC07600"/>
</dbReference>
<dbReference type="AlphaFoldDB" id="Q8DMR4"/>
<proteinExistence type="predicted"/>
<dbReference type="EMBL" id="BA000039">
    <property type="protein sequence ID" value="BAC07600.1"/>
    <property type="molecule type" value="Genomic_DNA"/>
</dbReference>
<evidence type="ECO:0000313" key="2">
    <source>
        <dbReference type="Proteomes" id="UP000000440"/>
    </source>
</evidence>
<reference evidence="1 2" key="1">
    <citation type="journal article" date="2002" name="DNA Res.">
        <title>Complete genome structure of the thermophilic cyanobacterium Thermosynechococcus elongatus BP-1.</title>
        <authorList>
            <person name="Nakamura Y."/>
            <person name="Kaneko T."/>
            <person name="Sato S."/>
            <person name="Ikeuchi M."/>
            <person name="Katoh H."/>
            <person name="Sasamoto S."/>
            <person name="Watanabe A."/>
            <person name="Iriguchi M."/>
            <person name="Kawashima K."/>
            <person name="Kimura T."/>
            <person name="Kishida Y."/>
            <person name="Kiyokawa C."/>
            <person name="Kohara M."/>
            <person name="Matsumoto M."/>
            <person name="Matsuno A."/>
            <person name="Nakazaki N."/>
            <person name="Shimpo S."/>
            <person name="Sugimoto M."/>
            <person name="Takeuchi C."/>
            <person name="Yamada M."/>
            <person name="Tabata S."/>
        </authorList>
    </citation>
    <scope>NUCLEOTIDE SEQUENCE [LARGE SCALE GENOMIC DNA]</scope>
    <source>
        <strain evidence="2">IAM M-273 / NIES-2133 / BP-1</strain>
    </source>
</reference>
<dbReference type="Proteomes" id="UP000000440">
    <property type="component" value="Chromosome"/>
</dbReference>